<protein>
    <submittedName>
        <fullName evidence="4">Translation initiation factor 4G</fullName>
    </submittedName>
</protein>
<evidence type="ECO:0000313" key="4">
    <source>
        <dbReference type="EMBL" id="VDH90680.1"/>
    </source>
</evidence>
<keyword evidence="1" id="KW-0175">Coiled coil</keyword>
<gene>
    <name evidence="4" type="ORF">MGAL_10B025650</name>
</gene>
<dbReference type="Proteomes" id="UP000596742">
    <property type="component" value="Unassembled WGS sequence"/>
</dbReference>
<comment type="caution">
    <text evidence="4">The sequence shown here is derived from an EMBL/GenBank/DDBJ whole genome shotgun (WGS) entry which is preliminary data.</text>
</comment>
<dbReference type="GO" id="GO:0003729">
    <property type="term" value="F:mRNA binding"/>
    <property type="evidence" value="ECO:0007669"/>
    <property type="project" value="TreeGrafter"/>
</dbReference>
<evidence type="ECO:0000256" key="1">
    <source>
        <dbReference type="SAM" id="Coils"/>
    </source>
</evidence>
<evidence type="ECO:0000313" key="5">
    <source>
        <dbReference type="Proteomes" id="UP000596742"/>
    </source>
</evidence>
<keyword evidence="4" id="KW-0396">Initiation factor</keyword>
<evidence type="ECO:0000259" key="3">
    <source>
        <dbReference type="SMART" id="SM00543"/>
    </source>
</evidence>
<sequence>MGGGGGSGSITNRNSQQSHKRIADRPSAQKVINLSLMQQEVKLHKAESAWKPTHRGTKETMEVMDEDKTKTEELYKKARDILNKLTPQNFQTLVKQMSKLEITSEDHLQGVANLVFEKAIAEPGSSVARMCRYLSQIKVPSTKKSGEFVHFRAILLTKSQKEFENDKSAEDDIEELRLKLKDAEESKKAEIEAEIVVTKTNARRRSLGNIRFIGELFKLKMLTETIMHECVFKLLNSKDEESLECLCELLRTIGKKIDSEKAKPRVDQYFQRMHKVVAEKKTSSRVKFILQDVIELRMNNWVPRRDKSNQKSIEQIHKEAQQEAQEKQLLVQSLKTQAKSGRGCGRGGRGGGGPRLGRDAGSMGATPGGLSTVAGPPSGRGERQTIDPTRLRLSKVSTFICIMM</sequence>
<dbReference type="SMART" id="SM00543">
    <property type="entry name" value="MIF4G"/>
    <property type="match status" value="1"/>
</dbReference>
<dbReference type="InterPro" id="IPR016024">
    <property type="entry name" value="ARM-type_fold"/>
</dbReference>
<dbReference type="InterPro" id="IPR003890">
    <property type="entry name" value="MIF4G-like_typ-3"/>
</dbReference>
<feature type="compositionally biased region" description="Gly residues" evidence="2">
    <location>
        <begin position="342"/>
        <end position="355"/>
    </location>
</feature>
<evidence type="ECO:0000256" key="2">
    <source>
        <dbReference type="SAM" id="MobiDB-lite"/>
    </source>
</evidence>
<dbReference type="PANTHER" id="PTHR23253:SF78">
    <property type="entry name" value="EUKARYOTIC TRANSLATION INITIATION FACTOR 4G1, ISOFORM B-RELATED"/>
    <property type="match status" value="1"/>
</dbReference>
<organism evidence="4 5">
    <name type="scientific">Mytilus galloprovincialis</name>
    <name type="common">Mediterranean mussel</name>
    <dbReference type="NCBI Taxonomy" id="29158"/>
    <lineage>
        <taxon>Eukaryota</taxon>
        <taxon>Metazoa</taxon>
        <taxon>Spiralia</taxon>
        <taxon>Lophotrochozoa</taxon>
        <taxon>Mollusca</taxon>
        <taxon>Bivalvia</taxon>
        <taxon>Autobranchia</taxon>
        <taxon>Pteriomorphia</taxon>
        <taxon>Mytilida</taxon>
        <taxon>Mytiloidea</taxon>
        <taxon>Mytilidae</taxon>
        <taxon>Mytilinae</taxon>
        <taxon>Mytilus</taxon>
    </lineage>
</organism>
<dbReference type="GO" id="GO:0003743">
    <property type="term" value="F:translation initiation factor activity"/>
    <property type="evidence" value="ECO:0007669"/>
    <property type="project" value="UniProtKB-KW"/>
</dbReference>
<dbReference type="Pfam" id="PF02854">
    <property type="entry name" value="MIF4G"/>
    <property type="match status" value="1"/>
</dbReference>
<dbReference type="Gene3D" id="1.25.40.180">
    <property type="match status" value="1"/>
</dbReference>
<dbReference type="GO" id="GO:0016281">
    <property type="term" value="C:eukaryotic translation initiation factor 4F complex"/>
    <property type="evidence" value="ECO:0007669"/>
    <property type="project" value="TreeGrafter"/>
</dbReference>
<dbReference type="PANTHER" id="PTHR23253">
    <property type="entry name" value="EUKARYOTIC TRANSLATION INITIATION FACTOR 4 GAMMA"/>
    <property type="match status" value="1"/>
</dbReference>
<feature type="domain" description="MIF4G" evidence="3">
    <location>
        <begin position="75"/>
        <end position="300"/>
    </location>
</feature>
<feature type="coiled-coil region" evidence="1">
    <location>
        <begin position="166"/>
        <end position="193"/>
    </location>
</feature>
<dbReference type="AlphaFoldDB" id="A0A8B6BII4"/>
<dbReference type="OrthoDB" id="514777at2759"/>
<dbReference type="SUPFAM" id="SSF48371">
    <property type="entry name" value="ARM repeat"/>
    <property type="match status" value="1"/>
</dbReference>
<feature type="region of interest" description="Disordered" evidence="2">
    <location>
        <begin position="1"/>
        <end position="28"/>
    </location>
</feature>
<keyword evidence="5" id="KW-1185">Reference proteome</keyword>
<accession>A0A8B6BII4</accession>
<keyword evidence="4" id="KW-0648">Protein biosynthesis</keyword>
<feature type="region of interest" description="Disordered" evidence="2">
    <location>
        <begin position="338"/>
        <end position="385"/>
    </location>
</feature>
<reference evidence="4" key="1">
    <citation type="submission" date="2018-11" db="EMBL/GenBank/DDBJ databases">
        <authorList>
            <person name="Alioto T."/>
            <person name="Alioto T."/>
        </authorList>
    </citation>
    <scope>NUCLEOTIDE SEQUENCE</scope>
</reference>
<name>A0A8B6BII4_MYTGA</name>
<proteinExistence type="predicted"/>
<dbReference type="FunFam" id="1.25.40.180:FF:000001">
    <property type="entry name" value="Eukaryotic translation initiation factor 4 gamma, 3, putative"/>
    <property type="match status" value="1"/>
</dbReference>
<dbReference type="EMBL" id="UYJE01000171">
    <property type="protein sequence ID" value="VDH90680.1"/>
    <property type="molecule type" value="Genomic_DNA"/>
</dbReference>